<sequence length="164" mass="17529">MDDLLPDLCDEFEGSVTWIPVQWQDYGGNVCFSGYIETLRCYEDNSKVRELLASPGEGRVLVVDGHGNLNRALLGDLLAEKAVSNGWSGVLVYGAVRDASALQKMPLGVKAMGVCPIKTEKKGLGEVGVNLRIGSVLIASGDYLYADKNGVVVSAEPLTTVEPI</sequence>
<reference evidence="12" key="1">
    <citation type="submission" date="2017-02" db="EMBL/GenBank/DDBJ databases">
        <authorList>
            <person name="Varghese N."/>
            <person name="Submissions S."/>
        </authorList>
    </citation>
    <scope>NUCLEOTIDE SEQUENCE [LARGE SCALE GENOMIC DNA]</scope>
    <source>
        <strain evidence="12">DSM 22720</strain>
    </source>
</reference>
<evidence type="ECO:0000256" key="7">
    <source>
        <dbReference type="ARBA" id="ARBA00025046"/>
    </source>
</evidence>
<dbReference type="Proteomes" id="UP000190162">
    <property type="component" value="Unassembled WGS sequence"/>
</dbReference>
<comment type="subunit">
    <text evidence="4 10">Homotrimer.</text>
</comment>
<evidence type="ECO:0000256" key="10">
    <source>
        <dbReference type="RuleBase" id="RU004338"/>
    </source>
</evidence>
<comment type="similarity">
    <text evidence="3 10">Belongs to the class II aldolase/RraA-like family.</text>
</comment>
<keyword evidence="6 10" id="KW-0456">Lyase</keyword>
<dbReference type="Gene3D" id="3.50.30.40">
    <property type="entry name" value="Ribonuclease E inhibitor RraA/RraA-like"/>
    <property type="match status" value="1"/>
</dbReference>
<comment type="cofactor">
    <cofactor evidence="2 10">
        <name>a divalent metal cation</name>
        <dbReference type="ChEBI" id="CHEBI:60240"/>
    </cofactor>
</comment>
<feature type="binding site" evidence="9">
    <location>
        <begin position="75"/>
        <end position="78"/>
    </location>
    <ligand>
        <name>substrate</name>
    </ligand>
</feature>
<evidence type="ECO:0000256" key="3">
    <source>
        <dbReference type="ARBA" id="ARBA00008621"/>
    </source>
</evidence>
<dbReference type="SUPFAM" id="SSF89562">
    <property type="entry name" value="RraA-like"/>
    <property type="match status" value="1"/>
</dbReference>
<comment type="catalytic activity">
    <reaction evidence="8 10">
        <text>oxaloacetate + H(+) = pyruvate + CO2</text>
        <dbReference type="Rhea" id="RHEA:15641"/>
        <dbReference type="ChEBI" id="CHEBI:15361"/>
        <dbReference type="ChEBI" id="CHEBI:15378"/>
        <dbReference type="ChEBI" id="CHEBI:16452"/>
        <dbReference type="ChEBI" id="CHEBI:16526"/>
        <dbReference type="EC" id="4.1.1.112"/>
    </reaction>
</comment>
<evidence type="ECO:0000256" key="9">
    <source>
        <dbReference type="PIRSR" id="PIRSR605493-1"/>
    </source>
</evidence>
<dbReference type="CDD" id="cd16841">
    <property type="entry name" value="RraA_family"/>
    <property type="match status" value="1"/>
</dbReference>
<dbReference type="EC" id="4.1.1.112" evidence="10"/>
<dbReference type="GO" id="GO:0046872">
    <property type="term" value="F:metal ion binding"/>
    <property type="evidence" value="ECO:0007669"/>
    <property type="project" value="UniProtKB-KW"/>
</dbReference>
<dbReference type="GO" id="GO:0008428">
    <property type="term" value="F:ribonuclease inhibitor activity"/>
    <property type="evidence" value="ECO:0007669"/>
    <property type="project" value="InterPro"/>
</dbReference>
<dbReference type="GO" id="GO:0047443">
    <property type="term" value="F:4-hydroxy-4-methyl-2-oxoglutarate aldolase activity"/>
    <property type="evidence" value="ECO:0007669"/>
    <property type="project" value="UniProtKB-EC"/>
</dbReference>
<evidence type="ECO:0000256" key="2">
    <source>
        <dbReference type="ARBA" id="ARBA00001968"/>
    </source>
</evidence>
<dbReference type="PANTHER" id="PTHR33254">
    <property type="entry name" value="4-HYDROXY-4-METHYL-2-OXOGLUTARATE ALDOLASE 3-RELATED"/>
    <property type="match status" value="1"/>
</dbReference>
<feature type="binding site" evidence="9">
    <location>
        <position position="98"/>
    </location>
    <ligand>
        <name>Mg(2+)</name>
        <dbReference type="ChEBI" id="CHEBI:18420"/>
    </ligand>
</feature>
<dbReference type="Pfam" id="PF03737">
    <property type="entry name" value="RraA-like"/>
    <property type="match status" value="1"/>
</dbReference>
<evidence type="ECO:0000256" key="6">
    <source>
        <dbReference type="ARBA" id="ARBA00023239"/>
    </source>
</evidence>
<evidence type="ECO:0000256" key="8">
    <source>
        <dbReference type="ARBA" id="ARBA00047973"/>
    </source>
</evidence>
<organism evidence="11 12">
    <name type="scientific">Enterovibrio nigricans DSM 22720</name>
    <dbReference type="NCBI Taxonomy" id="1121868"/>
    <lineage>
        <taxon>Bacteria</taxon>
        <taxon>Pseudomonadati</taxon>
        <taxon>Pseudomonadota</taxon>
        <taxon>Gammaproteobacteria</taxon>
        <taxon>Vibrionales</taxon>
        <taxon>Vibrionaceae</taxon>
        <taxon>Enterovibrio</taxon>
    </lineage>
</organism>
<feature type="binding site" evidence="9">
    <location>
        <position position="97"/>
    </location>
    <ligand>
        <name>substrate</name>
    </ligand>
</feature>
<dbReference type="InterPro" id="IPR036704">
    <property type="entry name" value="RraA/RraA-like_sf"/>
</dbReference>
<dbReference type="EMBL" id="FUXU01000001">
    <property type="protein sequence ID" value="SKA43718.1"/>
    <property type="molecule type" value="Genomic_DNA"/>
</dbReference>
<evidence type="ECO:0000256" key="1">
    <source>
        <dbReference type="ARBA" id="ARBA00001342"/>
    </source>
</evidence>
<keyword evidence="5 9" id="KW-0479">Metal-binding</keyword>
<dbReference type="EC" id="4.1.3.17" evidence="10"/>
<comment type="function">
    <text evidence="7 10">Catalyzes the aldol cleavage of 4-hydroxy-4-methyl-2-oxoglutarate (HMG) into 2 molecules of pyruvate. Also contains a secondary oxaloacetate (OAA) decarboxylase activity due to the common pyruvate enolate transition state formed following C-C bond cleavage in the retro-aldol and decarboxylation reactions.</text>
</comment>
<dbReference type="PANTHER" id="PTHR33254:SF4">
    <property type="entry name" value="4-HYDROXY-4-METHYL-2-OXOGLUTARATE ALDOLASE 3-RELATED"/>
    <property type="match status" value="1"/>
</dbReference>
<keyword evidence="9" id="KW-0460">Magnesium</keyword>
<proteinExistence type="inferred from homology"/>
<comment type="cofactor">
    <cofactor evidence="9">
        <name>Mg(2+)</name>
        <dbReference type="ChEBI" id="CHEBI:18420"/>
    </cofactor>
</comment>
<dbReference type="NCBIfam" id="TIGR01935">
    <property type="entry name" value="NOT-MenG"/>
    <property type="match status" value="1"/>
</dbReference>
<comment type="catalytic activity">
    <reaction evidence="1 10">
        <text>4-hydroxy-4-methyl-2-oxoglutarate = 2 pyruvate</text>
        <dbReference type="Rhea" id="RHEA:22748"/>
        <dbReference type="ChEBI" id="CHEBI:15361"/>
        <dbReference type="ChEBI" id="CHEBI:58276"/>
        <dbReference type="EC" id="4.1.3.17"/>
    </reaction>
</comment>
<dbReference type="AlphaFoldDB" id="A0A1T4TTQ3"/>
<evidence type="ECO:0000256" key="4">
    <source>
        <dbReference type="ARBA" id="ARBA00011233"/>
    </source>
</evidence>
<evidence type="ECO:0000256" key="5">
    <source>
        <dbReference type="ARBA" id="ARBA00022723"/>
    </source>
</evidence>
<dbReference type="GO" id="GO:0008948">
    <property type="term" value="F:oxaloacetate decarboxylase activity"/>
    <property type="evidence" value="ECO:0007669"/>
    <property type="project" value="UniProtKB-EC"/>
</dbReference>
<dbReference type="GO" id="GO:0051252">
    <property type="term" value="P:regulation of RNA metabolic process"/>
    <property type="evidence" value="ECO:0007669"/>
    <property type="project" value="InterPro"/>
</dbReference>
<protein>
    <recommendedName>
        <fullName evidence="10">4-hydroxy-4-methyl-2-oxoglutarate aldolase</fullName>
        <shortName evidence="10">HMG aldolase</shortName>
        <ecNumber evidence="10">4.1.1.112</ecNumber>
        <ecNumber evidence="10">4.1.3.17</ecNumber>
    </recommendedName>
    <alternativeName>
        <fullName evidence="10">Oxaloacetate decarboxylase</fullName>
    </alternativeName>
</protein>
<dbReference type="OrthoDB" id="943692at2"/>
<dbReference type="NCBIfam" id="NF009134">
    <property type="entry name" value="PRK12487.1"/>
    <property type="match status" value="1"/>
</dbReference>
<gene>
    <name evidence="11" type="ORF">SAMN02745132_00119</name>
</gene>
<dbReference type="NCBIfam" id="NF006875">
    <property type="entry name" value="PRK09372.1"/>
    <property type="match status" value="1"/>
</dbReference>
<evidence type="ECO:0000313" key="11">
    <source>
        <dbReference type="EMBL" id="SKA43718.1"/>
    </source>
</evidence>
<name>A0A1T4TTQ3_9GAMM</name>
<accession>A0A1T4TTQ3</accession>
<evidence type="ECO:0000313" key="12">
    <source>
        <dbReference type="Proteomes" id="UP000190162"/>
    </source>
</evidence>
<keyword evidence="12" id="KW-1185">Reference proteome</keyword>
<dbReference type="RefSeq" id="WP_078750687.1">
    <property type="nucleotide sequence ID" value="NZ_FUXU01000001.1"/>
</dbReference>
<dbReference type="InterPro" id="IPR010203">
    <property type="entry name" value="RraA"/>
</dbReference>
<dbReference type="InterPro" id="IPR005493">
    <property type="entry name" value="RraA/RraA-like"/>
</dbReference>